<gene>
    <name evidence="1" type="ORF">IX84_28840</name>
</gene>
<dbReference type="AlphaFoldDB" id="A0A098S0Z8"/>
<proteinExistence type="predicted"/>
<organism evidence="1 2">
    <name type="scientific">Phaeodactylibacter xiamenensis</name>
    <dbReference type="NCBI Taxonomy" id="1524460"/>
    <lineage>
        <taxon>Bacteria</taxon>
        <taxon>Pseudomonadati</taxon>
        <taxon>Bacteroidota</taxon>
        <taxon>Saprospiria</taxon>
        <taxon>Saprospirales</taxon>
        <taxon>Haliscomenobacteraceae</taxon>
        <taxon>Phaeodactylibacter</taxon>
    </lineage>
</organism>
<dbReference type="Proteomes" id="UP000029736">
    <property type="component" value="Unassembled WGS sequence"/>
</dbReference>
<dbReference type="RefSeq" id="WP_044228818.1">
    <property type="nucleotide sequence ID" value="NZ_JBKAGJ010000035.1"/>
</dbReference>
<protein>
    <submittedName>
        <fullName evidence="1">Uncharacterized protein</fullName>
    </submittedName>
</protein>
<comment type="caution">
    <text evidence="1">The sequence shown here is derived from an EMBL/GenBank/DDBJ whole genome shotgun (WGS) entry which is preliminary data.</text>
</comment>
<reference evidence="1 2" key="1">
    <citation type="journal article" date="2014" name="Int. J. Syst. Evol. Microbiol.">
        <title>Phaeodactylibacter xiamenensis gen. nov., sp. nov., a member of the family Saprospiraceae isolated from the marine alga Phaeodactylum tricornutum.</title>
        <authorList>
            <person name="Chen Z.Jr."/>
            <person name="Lei X."/>
            <person name="Lai Q."/>
            <person name="Li Y."/>
            <person name="Zhang B."/>
            <person name="Zhang J."/>
            <person name="Zhang H."/>
            <person name="Yang L."/>
            <person name="Zheng W."/>
            <person name="Tian Y."/>
            <person name="Yu Z."/>
            <person name="Xu H.Jr."/>
            <person name="Zheng T."/>
        </authorList>
    </citation>
    <scope>NUCLEOTIDE SEQUENCE [LARGE SCALE GENOMIC DNA]</scope>
    <source>
        <strain evidence="1 2">KD52</strain>
    </source>
</reference>
<keyword evidence="2" id="KW-1185">Reference proteome</keyword>
<dbReference type="EMBL" id="JPOS01000090">
    <property type="protein sequence ID" value="KGE85488.1"/>
    <property type="molecule type" value="Genomic_DNA"/>
</dbReference>
<evidence type="ECO:0000313" key="1">
    <source>
        <dbReference type="EMBL" id="KGE85488.1"/>
    </source>
</evidence>
<evidence type="ECO:0000313" key="2">
    <source>
        <dbReference type="Proteomes" id="UP000029736"/>
    </source>
</evidence>
<sequence>MTAEEKQILSKLIDQSANLVYDTPNADEVDDRTVATEMKQASELLSYAADMVISQKSPGLLRKWGKRLWYHVKKAIANFLREIACAIDPDCKN</sequence>
<name>A0A098S0Z8_9BACT</name>
<accession>A0A098S0Z8</accession>